<evidence type="ECO:0000256" key="3">
    <source>
        <dbReference type="ARBA" id="ARBA00023125"/>
    </source>
</evidence>
<protein>
    <submittedName>
        <fullName evidence="6">LysR family transcriptional regulator</fullName>
    </submittedName>
</protein>
<evidence type="ECO:0000256" key="2">
    <source>
        <dbReference type="ARBA" id="ARBA00023015"/>
    </source>
</evidence>
<keyword evidence="4" id="KW-0804">Transcription</keyword>
<dbReference type="InterPro" id="IPR005119">
    <property type="entry name" value="LysR_subst-bd"/>
</dbReference>
<dbReference type="GO" id="GO:0009089">
    <property type="term" value="P:lysine biosynthetic process via diaminopimelate"/>
    <property type="evidence" value="ECO:0007669"/>
    <property type="project" value="TreeGrafter"/>
</dbReference>
<dbReference type="PROSITE" id="PS50931">
    <property type="entry name" value="HTH_LYSR"/>
    <property type="match status" value="1"/>
</dbReference>
<dbReference type="SUPFAM" id="SSF46785">
    <property type="entry name" value="Winged helix' DNA-binding domain"/>
    <property type="match status" value="1"/>
</dbReference>
<dbReference type="STRING" id="1207063.P24_01520"/>
<dbReference type="Gene3D" id="1.10.10.10">
    <property type="entry name" value="Winged helix-like DNA-binding domain superfamily/Winged helix DNA-binding domain"/>
    <property type="match status" value="1"/>
</dbReference>
<dbReference type="AlphaFoldDB" id="K2K7W0"/>
<evidence type="ECO:0000313" key="6">
    <source>
        <dbReference type="EMBL" id="EKE78989.1"/>
    </source>
</evidence>
<sequence>MYFREYRVPLSHRQLDAFRMFMETGSVTAAAERLRVSQPAVSKSLVGLEYDLGLTLFVRSKKRLVPTHDAQLLHREVQRLFSSLNDIESFARDLRFLKSGELHIASAASLGHTLVADSLASFAAEHHKARIVFNVSTTVSQIVINQQVDLGFSLIQVQHPALVNDPLFHAQGVCVVPKSHRLAGRETITAEDLQDEQFISFMRDSRMRHIIDAAFEQRRIARYQQYDVFTSVEACALVSRGLGVSIVEPLGVAYAQWPDLWVARFEPAIRFTFNVMRARDRMPSRLAEAYLGHLTRAIERIRKHAEAESRLIELSLPA</sequence>
<dbReference type="InterPro" id="IPR036388">
    <property type="entry name" value="WH-like_DNA-bd_sf"/>
</dbReference>
<dbReference type="PANTHER" id="PTHR30427">
    <property type="entry name" value="TRANSCRIPTIONAL ACTIVATOR PROTEIN LYSR"/>
    <property type="match status" value="1"/>
</dbReference>
<keyword evidence="7" id="KW-1185">Reference proteome</keyword>
<accession>K2K7W0</accession>
<dbReference type="Pfam" id="PF00126">
    <property type="entry name" value="HTH_1"/>
    <property type="match status" value="1"/>
</dbReference>
<dbReference type="GO" id="GO:0003700">
    <property type="term" value="F:DNA-binding transcription factor activity"/>
    <property type="evidence" value="ECO:0007669"/>
    <property type="project" value="InterPro"/>
</dbReference>
<feature type="domain" description="HTH lysR-type" evidence="5">
    <location>
        <begin position="13"/>
        <end position="67"/>
    </location>
</feature>
<dbReference type="SUPFAM" id="SSF53850">
    <property type="entry name" value="Periplasmic binding protein-like II"/>
    <property type="match status" value="1"/>
</dbReference>
<dbReference type="Gene3D" id="3.40.190.290">
    <property type="match status" value="1"/>
</dbReference>
<dbReference type="GO" id="GO:0043565">
    <property type="term" value="F:sequence-specific DNA binding"/>
    <property type="evidence" value="ECO:0007669"/>
    <property type="project" value="TreeGrafter"/>
</dbReference>
<dbReference type="Pfam" id="PF03466">
    <property type="entry name" value="LysR_substrate"/>
    <property type="match status" value="1"/>
</dbReference>
<gene>
    <name evidence="6" type="ORF">P24_01520</name>
</gene>
<dbReference type="InterPro" id="IPR036390">
    <property type="entry name" value="WH_DNA-bd_sf"/>
</dbReference>
<evidence type="ECO:0000259" key="5">
    <source>
        <dbReference type="PROSITE" id="PS50931"/>
    </source>
</evidence>
<evidence type="ECO:0000256" key="1">
    <source>
        <dbReference type="ARBA" id="ARBA00009437"/>
    </source>
</evidence>
<keyword evidence="3" id="KW-0238">DNA-binding</keyword>
<reference evidence="6 7" key="1">
    <citation type="journal article" date="2012" name="J. Bacteriol.">
        <title>Genome Sequence of Oceanibaculum indicum Type Strain P24.</title>
        <authorList>
            <person name="Lai Q."/>
            <person name="Shao Z."/>
        </authorList>
    </citation>
    <scope>NUCLEOTIDE SEQUENCE [LARGE SCALE GENOMIC DNA]</scope>
    <source>
        <strain evidence="6 7">P24</strain>
    </source>
</reference>
<proteinExistence type="inferred from homology"/>
<dbReference type="PANTHER" id="PTHR30427:SF1">
    <property type="entry name" value="TRANSCRIPTIONAL ACTIVATOR PROTEIN LYSR"/>
    <property type="match status" value="1"/>
</dbReference>
<dbReference type="PRINTS" id="PR00039">
    <property type="entry name" value="HTHLYSR"/>
</dbReference>
<comment type="caution">
    <text evidence="6">The sequence shown here is derived from an EMBL/GenBank/DDBJ whole genome shotgun (WGS) entry which is preliminary data.</text>
</comment>
<dbReference type="EMBL" id="AMRL01000001">
    <property type="protein sequence ID" value="EKE78989.1"/>
    <property type="molecule type" value="Genomic_DNA"/>
</dbReference>
<evidence type="ECO:0000313" key="7">
    <source>
        <dbReference type="Proteomes" id="UP000006746"/>
    </source>
</evidence>
<dbReference type="GO" id="GO:0010628">
    <property type="term" value="P:positive regulation of gene expression"/>
    <property type="evidence" value="ECO:0007669"/>
    <property type="project" value="TreeGrafter"/>
</dbReference>
<keyword evidence="2" id="KW-0805">Transcription regulation</keyword>
<dbReference type="Proteomes" id="UP000006746">
    <property type="component" value="Unassembled WGS sequence"/>
</dbReference>
<evidence type="ECO:0000256" key="4">
    <source>
        <dbReference type="ARBA" id="ARBA00023163"/>
    </source>
</evidence>
<dbReference type="eggNOG" id="COG0583">
    <property type="taxonomic scope" value="Bacteria"/>
</dbReference>
<dbReference type="InterPro" id="IPR000847">
    <property type="entry name" value="LysR_HTH_N"/>
</dbReference>
<organism evidence="6 7">
    <name type="scientific">Oceanibaculum indicum P24</name>
    <dbReference type="NCBI Taxonomy" id="1207063"/>
    <lineage>
        <taxon>Bacteria</taxon>
        <taxon>Pseudomonadati</taxon>
        <taxon>Pseudomonadota</taxon>
        <taxon>Alphaproteobacteria</taxon>
        <taxon>Rhodospirillales</taxon>
        <taxon>Oceanibaculaceae</taxon>
        <taxon>Oceanibaculum</taxon>
    </lineage>
</organism>
<comment type="similarity">
    <text evidence="1">Belongs to the LysR transcriptional regulatory family.</text>
</comment>
<name>K2K7W0_9PROT</name>